<gene>
    <name evidence="1" type="ORF">SAMN05192574_11962</name>
</gene>
<sequence>MPQSTKGVTFFNSKGISSKMLQYHEQRDLLSIE</sequence>
<accession>A0A1H8UIE3</accession>
<protein>
    <submittedName>
        <fullName evidence="1">Uncharacterized protein</fullName>
    </submittedName>
</protein>
<dbReference type="EMBL" id="FOCL01000019">
    <property type="protein sequence ID" value="SEP02703.1"/>
    <property type="molecule type" value="Genomic_DNA"/>
</dbReference>
<dbReference type="Proteomes" id="UP000198942">
    <property type="component" value="Unassembled WGS sequence"/>
</dbReference>
<dbReference type="AlphaFoldDB" id="A0A1H8UIE3"/>
<keyword evidence="2" id="KW-1185">Reference proteome</keyword>
<organism evidence="1 2">
    <name type="scientific">Mucilaginibacter gossypiicola</name>
    <dbReference type="NCBI Taxonomy" id="551995"/>
    <lineage>
        <taxon>Bacteria</taxon>
        <taxon>Pseudomonadati</taxon>
        <taxon>Bacteroidota</taxon>
        <taxon>Sphingobacteriia</taxon>
        <taxon>Sphingobacteriales</taxon>
        <taxon>Sphingobacteriaceae</taxon>
        <taxon>Mucilaginibacter</taxon>
    </lineage>
</organism>
<reference evidence="2" key="1">
    <citation type="submission" date="2016-10" db="EMBL/GenBank/DDBJ databases">
        <authorList>
            <person name="Varghese N."/>
            <person name="Submissions S."/>
        </authorList>
    </citation>
    <scope>NUCLEOTIDE SEQUENCE [LARGE SCALE GENOMIC DNA]</scope>
    <source>
        <strain evidence="2">Gh-48</strain>
    </source>
</reference>
<dbReference type="STRING" id="551995.SAMN05192574_11962"/>
<evidence type="ECO:0000313" key="1">
    <source>
        <dbReference type="EMBL" id="SEP02703.1"/>
    </source>
</evidence>
<name>A0A1H8UIE3_9SPHI</name>
<evidence type="ECO:0000313" key="2">
    <source>
        <dbReference type="Proteomes" id="UP000198942"/>
    </source>
</evidence>
<proteinExistence type="predicted"/>